<evidence type="ECO:0000313" key="2">
    <source>
        <dbReference type="EMBL" id="GIH95386.1"/>
    </source>
</evidence>
<name>A0A8J3WQ19_9ACTN</name>
<protein>
    <recommendedName>
        <fullName evidence="4">RNase H type-1 domain-containing protein</fullName>
    </recommendedName>
</protein>
<sequence>MDERDGMNGRASDSRSGMLWTPEELTVVAQWDLRAAEVGRLLGRSRSAVKAARWRLRHEQVGESGVMREWMSVRYLRKPLVMKLPFLARGNASEGDKAEIAVDASVAADNQLATWAVVRGDGLAVLGWYSAQQTNSAAAELEAIKSAFSYGALNGSLLTITTDSDAAAAVVSHLAAGGNVETVSEGFHHQRTLTSIARMLKPAQGKSQLRVQVAEGSASANKRSPEGLSGVADRLAWVGMRLAADRIDPAHPSVRRWIESGGFNRSRRRDRLRKAWTRPGAPGDGRLDGTWGWRVESEGQ</sequence>
<dbReference type="Proteomes" id="UP000619788">
    <property type="component" value="Unassembled WGS sequence"/>
</dbReference>
<dbReference type="Gene3D" id="3.30.420.10">
    <property type="entry name" value="Ribonuclease H-like superfamily/Ribonuclease H"/>
    <property type="match status" value="1"/>
</dbReference>
<evidence type="ECO:0000313" key="3">
    <source>
        <dbReference type="Proteomes" id="UP000619788"/>
    </source>
</evidence>
<proteinExistence type="predicted"/>
<feature type="region of interest" description="Disordered" evidence="1">
    <location>
        <begin position="268"/>
        <end position="300"/>
    </location>
</feature>
<dbReference type="GO" id="GO:0003676">
    <property type="term" value="F:nucleic acid binding"/>
    <property type="evidence" value="ECO:0007669"/>
    <property type="project" value="InterPro"/>
</dbReference>
<keyword evidence="3" id="KW-1185">Reference proteome</keyword>
<evidence type="ECO:0008006" key="4">
    <source>
        <dbReference type="Google" id="ProtNLM"/>
    </source>
</evidence>
<gene>
    <name evidence="2" type="ORF">Psi01_60160</name>
</gene>
<dbReference type="InterPro" id="IPR036397">
    <property type="entry name" value="RNaseH_sf"/>
</dbReference>
<accession>A0A8J3WQ19</accession>
<organism evidence="2 3">
    <name type="scientific">Planobispora siamensis</name>
    <dbReference type="NCBI Taxonomy" id="936338"/>
    <lineage>
        <taxon>Bacteria</taxon>
        <taxon>Bacillati</taxon>
        <taxon>Actinomycetota</taxon>
        <taxon>Actinomycetes</taxon>
        <taxon>Streptosporangiales</taxon>
        <taxon>Streptosporangiaceae</taxon>
        <taxon>Planobispora</taxon>
    </lineage>
</organism>
<dbReference type="AlphaFoldDB" id="A0A8J3WQ19"/>
<dbReference type="EMBL" id="BOOJ01000052">
    <property type="protein sequence ID" value="GIH95386.1"/>
    <property type="molecule type" value="Genomic_DNA"/>
</dbReference>
<comment type="caution">
    <text evidence="2">The sequence shown here is derived from an EMBL/GenBank/DDBJ whole genome shotgun (WGS) entry which is preliminary data.</text>
</comment>
<dbReference type="RefSeq" id="WP_204067482.1">
    <property type="nucleotide sequence ID" value="NZ_BOOJ01000052.1"/>
</dbReference>
<reference evidence="2 3" key="1">
    <citation type="submission" date="2021-01" db="EMBL/GenBank/DDBJ databases">
        <title>Whole genome shotgun sequence of Planobispora siamensis NBRC 107568.</title>
        <authorList>
            <person name="Komaki H."/>
            <person name="Tamura T."/>
        </authorList>
    </citation>
    <scope>NUCLEOTIDE SEQUENCE [LARGE SCALE GENOMIC DNA]</scope>
    <source>
        <strain evidence="2 3">NBRC 107568</strain>
    </source>
</reference>
<evidence type="ECO:0000256" key="1">
    <source>
        <dbReference type="SAM" id="MobiDB-lite"/>
    </source>
</evidence>